<organism evidence="1 2">
    <name type="scientific">Brevibacterium samyangense</name>
    <dbReference type="NCBI Taxonomy" id="366888"/>
    <lineage>
        <taxon>Bacteria</taxon>
        <taxon>Bacillati</taxon>
        <taxon>Actinomycetota</taxon>
        <taxon>Actinomycetes</taxon>
        <taxon>Micrococcales</taxon>
        <taxon>Brevibacteriaceae</taxon>
        <taxon>Brevibacterium</taxon>
    </lineage>
</organism>
<dbReference type="Proteomes" id="UP001500755">
    <property type="component" value="Unassembled WGS sequence"/>
</dbReference>
<dbReference type="InterPro" id="IPR046561">
    <property type="entry name" value="DUF6716"/>
</dbReference>
<accession>A0ABP5EMS1</accession>
<dbReference type="RefSeq" id="WP_344306782.1">
    <property type="nucleotide sequence ID" value="NZ_BAAANO010000005.1"/>
</dbReference>
<evidence type="ECO:0000313" key="2">
    <source>
        <dbReference type="Proteomes" id="UP001500755"/>
    </source>
</evidence>
<proteinExistence type="predicted"/>
<reference evidence="2" key="1">
    <citation type="journal article" date="2019" name="Int. J. Syst. Evol. Microbiol.">
        <title>The Global Catalogue of Microorganisms (GCM) 10K type strain sequencing project: providing services to taxonomists for standard genome sequencing and annotation.</title>
        <authorList>
            <consortium name="The Broad Institute Genomics Platform"/>
            <consortium name="The Broad Institute Genome Sequencing Center for Infectious Disease"/>
            <person name="Wu L."/>
            <person name="Ma J."/>
        </authorList>
    </citation>
    <scope>NUCLEOTIDE SEQUENCE [LARGE SCALE GENOMIC DNA]</scope>
    <source>
        <strain evidence="2">JCM 14546</strain>
    </source>
</reference>
<evidence type="ECO:0000313" key="1">
    <source>
        <dbReference type="EMBL" id="GAA2000670.1"/>
    </source>
</evidence>
<sequence>MSTLCWVESPLQLLSALEAHTALGDTTELEILARIDAPGMRSFLDRFPRGWLPTGVTLTPVGSFAPPPPGTSRVLLGDPFSGQIQKALLSSPRSLRAQYVLLDDGIATLDAVDRLTSDRPRPLVRSRASGSPARTVLGTTAWTLLHTALTAGRFAWVTGMDADPETVAAFTASGGKLRHHDFPFTRGVPVSEPEIGPRIVIGSAMVADRLIAAAPYLEWLRGLAAEGPVEYFVHRREERSLLDEIRTIDGVHVRRAGLPVEIRLAKAPAGAEVFSLPTSAVRTLPVTMQDPRIHVSAVPPEWWTRQAPDALRRNLNRESGAAEDDPTASTRFTVVSVSDSESYLKWACHTLDSLGPDFDIHVLLVDSPILPTREQITNAIAGSSWDGRRIRIVNRADLAAEFERLRPDVVLAAATGPVVQQVYATAAHLERRPGLVSGLPGVGLPATSKGMRYRRLGDMFIAHSEHERSAYEEVAERVGVPVEVVLGRLPMLASVEPPEPAFAPGSVPRTVVFAPQAKVPKERAQRIDILLALARFRRNFSDSEVVVKVRSRPGEQETHHEEFTYVSLIEELLADGALTEGELRIEVGPMADFLQPGTALVTVSSTAALESLDRGLQTMVISDFGVNEEMLNIAFEGAGETLGTLDDLTTGRFGFPSRTWLAANYFQEPNTELVDAFTRLAVRSRERQLSDLRGAARVQDLRRLRAEVRTLSPAPVVKAYKAARKKLGEIRNPHG</sequence>
<dbReference type="Pfam" id="PF20471">
    <property type="entry name" value="DUF6716"/>
    <property type="match status" value="1"/>
</dbReference>
<dbReference type="EMBL" id="BAAANO010000005">
    <property type="protein sequence ID" value="GAA2000670.1"/>
    <property type="molecule type" value="Genomic_DNA"/>
</dbReference>
<keyword evidence="2" id="KW-1185">Reference proteome</keyword>
<gene>
    <name evidence="1" type="ORF">GCM10009755_05690</name>
</gene>
<protein>
    <submittedName>
        <fullName evidence="1">Uncharacterized protein</fullName>
    </submittedName>
</protein>
<comment type="caution">
    <text evidence="1">The sequence shown here is derived from an EMBL/GenBank/DDBJ whole genome shotgun (WGS) entry which is preliminary data.</text>
</comment>
<name>A0ABP5EMS1_9MICO</name>